<name>A0A1I6WE40_9RHOB</name>
<keyword evidence="2" id="KW-1185">Reference proteome</keyword>
<gene>
    <name evidence="1" type="ORF">SAMN04488050_1198</name>
</gene>
<proteinExistence type="predicted"/>
<organism evidence="1 2">
    <name type="scientific">Alloyangia pacifica</name>
    <dbReference type="NCBI Taxonomy" id="311180"/>
    <lineage>
        <taxon>Bacteria</taxon>
        <taxon>Pseudomonadati</taxon>
        <taxon>Pseudomonadota</taxon>
        <taxon>Alphaproteobacteria</taxon>
        <taxon>Rhodobacterales</taxon>
        <taxon>Roseobacteraceae</taxon>
        <taxon>Alloyangia</taxon>
    </lineage>
</organism>
<dbReference type="Proteomes" id="UP000199392">
    <property type="component" value="Unassembled WGS sequence"/>
</dbReference>
<evidence type="ECO:0000313" key="2">
    <source>
        <dbReference type="Proteomes" id="UP000199392"/>
    </source>
</evidence>
<dbReference type="STRING" id="311180.SAMN04488050_1198"/>
<evidence type="ECO:0000313" key="1">
    <source>
        <dbReference type="EMBL" id="SFT24238.1"/>
    </source>
</evidence>
<dbReference type="SUPFAM" id="SSF53756">
    <property type="entry name" value="UDP-Glycosyltransferase/glycogen phosphorylase"/>
    <property type="match status" value="1"/>
</dbReference>
<protein>
    <submittedName>
        <fullName evidence="1">Succinoglycan biosynthesis protein ExoL</fullName>
    </submittedName>
</protein>
<sequence>MPGSPSELPPPHVAFFGHNVGDAAVRRRATAFRGAGFSVTGFMPRRGKVVQQDWPLVDLGETRDNDYRQRLLSIHSGSRIAARHADQLRAADMIYARNLDMLALASRTRKMARLHIPMIYECLDIHHRLIGPSPTARALRSLEARLLRKCALVVISSPRFKSEYFDRYHPGQSRFMLIENRLVVDDTFAARPAPRRASPKGALRIGWFGNLRCRRSMSLLRQVARDFPEDVEIVLRGYPAPGVFPDFEEQVSGLSNLSYGGRYRAPEDLSELYEGIDLIWAGDWYEAGANSTWLLPNRIYEGGYFATPALAPSGTETERWLREHGGGFFLNEPIEDTLPETIADLAKDRRLIDAMRARLLSEPREAFVEEPGTVQALAALVMAQNSLQSIGCTGPGALIGR</sequence>
<dbReference type="Gene3D" id="3.40.50.2000">
    <property type="entry name" value="Glycogen Phosphorylase B"/>
    <property type="match status" value="2"/>
</dbReference>
<dbReference type="RefSeq" id="WP_092430479.1">
    <property type="nucleotide sequence ID" value="NZ_FNCL01000020.1"/>
</dbReference>
<dbReference type="EMBL" id="FOZW01000019">
    <property type="protein sequence ID" value="SFT24238.1"/>
    <property type="molecule type" value="Genomic_DNA"/>
</dbReference>
<reference evidence="2" key="1">
    <citation type="submission" date="2016-10" db="EMBL/GenBank/DDBJ databases">
        <authorList>
            <person name="Varghese N."/>
            <person name="Submissions S."/>
        </authorList>
    </citation>
    <scope>NUCLEOTIDE SEQUENCE [LARGE SCALE GENOMIC DNA]</scope>
    <source>
        <strain evidence="2">DSM 26894</strain>
    </source>
</reference>
<dbReference type="OrthoDB" id="7973140at2"/>
<accession>A0A1I6WE40</accession>
<dbReference type="AlphaFoldDB" id="A0A1I6WE40"/>